<keyword evidence="1" id="KW-1133">Transmembrane helix</keyword>
<feature type="transmembrane region" description="Helical" evidence="1">
    <location>
        <begin position="923"/>
        <end position="945"/>
    </location>
</feature>
<keyword evidence="3" id="KW-1185">Reference proteome</keyword>
<keyword evidence="1" id="KW-0472">Membrane</keyword>
<dbReference type="OrthoDB" id="3235083at2759"/>
<dbReference type="Proteomes" id="UP000234254">
    <property type="component" value="Unassembled WGS sequence"/>
</dbReference>
<comment type="caution">
    <text evidence="2">The sequence shown here is derived from an EMBL/GenBank/DDBJ whole genome shotgun (WGS) entry which is preliminary data.</text>
</comment>
<dbReference type="GeneID" id="36540381"/>
<reference evidence="2" key="1">
    <citation type="submission" date="2016-12" db="EMBL/GenBank/DDBJ databases">
        <title>The genomes of Aspergillus section Nigri reveals drivers in fungal speciation.</title>
        <authorList>
            <consortium name="DOE Joint Genome Institute"/>
            <person name="Vesth T.C."/>
            <person name="Nybo J."/>
            <person name="Theobald S."/>
            <person name="Brandl J."/>
            <person name="Frisvad J.C."/>
            <person name="Nielsen K.F."/>
            <person name="Lyhne E.K."/>
            <person name="Kogle M.E."/>
            <person name="Kuo A."/>
            <person name="Riley R."/>
            <person name="Clum A."/>
            <person name="Nolan M."/>
            <person name="Lipzen A."/>
            <person name="Salamov A."/>
            <person name="Henrissat B."/>
            <person name="Wiebenga A."/>
            <person name="De vries R.P."/>
            <person name="Grigoriev I.V."/>
            <person name="Mortensen U.H."/>
            <person name="Andersen M.R."/>
            <person name="Baker S.E."/>
        </authorList>
    </citation>
    <scope>NUCLEOTIDE SEQUENCE</scope>
    <source>
        <strain evidence="2">IBT 28561</strain>
    </source>
</reference>
<proteinExistence type="predicted"/>
<evidence type="ECO:0000256" key="1">
    <source>
        <dbReference type="SAM" id="Phobius"/>
    </source>
</evidence>
<dbReference type="VEuPathDB" id="FungiDB:P168DRAFT_163712"/>
<evidence type="ECO:0000313" key="3">
    <source>
        <dbReference type="Proteomes" id="UP000234254"/>
    </source>
</evidence>
<dbReference type="EMBL" id="MSFM01000007">
    <property type="protein sequence ID" value="PKY03502.1"/>
    <property type="molecule type" value="Genomic_DNA"/>
</dbReference>
<gene>
    <name evidence="2" type="ORF">P168DRAFT_163712</name>
</gene>
<dbReference type="AlphaFoldDB" id="A0A2I1D0W1"/>
<sequence length="983" mass="108953">MASVNVSSEFMTNMVSGGPAPVFKPGPTNRPGNNGRQFHNVMDENDRHMVIGLSDDENPRLEIIRHNEHDAQHVLNLGACFDIPDNAPIQAFQVLQDFYRTLYLAFAYSTSSTTSQVVLAKPFAPDSLVHGAKLETVEGDSTQFESVDQIVMTPIMKHSHTPTYPLVVLVHKLRNQPQTWSEFTTQILTNDSFSKWSAMKTFGTFKRAWEILDPPDTTGIIQIVPATFDQFHGIAVLYKKEDGTMQIIGNFLYLHGKVALDVTRIVKCPQGKSLRPHGNESLAQKVVDGEKPGTAMAIASVGDISAATMGIYISTADGIYYSRFHLVGTHSRDPILVSGDADVRGCQSMEITQYRPGRADSLTTILWFTNEKGDFGYMLSSPPGEPEPNHPIPNPKTTLILPAGEAVYTAPMTIPPPKDRKGDPIGPVWNSVILAKTDGNLGHLEQASDTRRWLDKPFYLHHDEGLYEVRSYSTTIKVLHENGSPLADTPVRISSSSAVTGYLNGKNVTLNPDSAWYKTDVEGALSFIIPTTSMASPIMTIAELELSDKKVSIDRVFDPSKKVVDRLHDKIQGIETIDDMKKLKTQQNEPLFNSENMPSDEHLQAALGHLKLLKSFHQELPPNGTVKTGNPQHGDPIPPPGGFLDFVEDAFHYVVKKVQEVVHWVVQKADDAVHFICHVANKVFEFVVNTVEKAVHVATWVWNKIKIGWDELRDFVGFIFEWDDIIRTKDQVSALVTSGIDYAASKAVKFETTIEEALDKWLEDVTDYTPPDDIKASAHRDADESPLEVLLSDTATAWMGERLKNGGMLMPSPIDDSDWNPDHLATNWWKKAQEPLTRVITQWQNIAQIISDLWAVGQSLSAKKATDNLKEFRNTAITMLRKLVYGLIDAVNGVFTMIKNYGTTEIKIPVISGLYKKLTGHSLTVFGAIAFITAVPTAVITKIVIQSAPPIIKNLNGDLLGRLLGLEGEKEPRSMEYANTSCS</sequence>
<evidence type="ECO:0000313" key="2">
    <source>
        <dbReference type="EMBL" id="PKY03502.1"/>
    </source>
</evidence>
<name>A0A2I1D0W1_ASPC2</name>
<dbReference type="RefSeq" id="XP_024692096.1">
    <property type="nucleotide sequence ID" value="XM_024832858.1"/>
</dbReference>
<organism evidence="2 3">
    <name type="scientific">Aspergillus campestris (strain IBT 28561)</name>
    <dbReference type="NCBI Taxonomy" id="1392248"/>
    <lineage>
        <taxon>Eukaryota</taxon>
        <taxon>Fungi</taxon>
        <taxon>Dikarya</taxon>
        <taxon>Ascomycota</taxon>
        <taxon>Pezizomycotina</taxon>
        <taxon>Eurotiomycetes</taxon>
        <taxon>Eurotiomycetidae</taxon>
        <taxon>Eurotiales</taxon>
        <taxon>Aspergillaceae</taxon>
        <taxon>Aspergillus</taxon>
        <taxon>Aspergillus subgen. Circumdati</taxon>
    </lineage>
</organism>
<keyword evidence="1" id="KW-0812">Transmembrane</keyword>
<accession>A0A2I1D0W1</accession>
<protein>
    <submittedName>
        <fullName evidence="2">Uncharacterized protein</fullName>
    </submittedName>
</protein>